<dbReference type="AlphaFoldDB" id="A0A8R2D523"/>
<dbReference type="KEGG" id="api:107884068"/>
<keyword evidence="2" id="KW-1185">Reference proteome</keyword>
<evidence type="ECO:0000313" key="2">
    <source>
        <dbReference type="Proteomes" id="UP000007819"/>
    </source>
</evidence>
<protein>
    <submittedName>
        <fullName evidence="1">Uncharacterized protein</fullName>
    </submittedName>
</protein>
<dbReference type="EnsemblMetazoa" id="XM_016805456.2">
    <property type="protein sequence ID" value="XP_016660945.1"/>
    <property type="gene ID" value="LOC107884068"/>
</dbReference>
<name>A0A8R2D523_ACYPI</name>
<evidence type="ECO:0000313" key="1">
    <source>
        <dbReference type="EnsemblMetazoa" id="XP_016660945.1"/>
    </source>
</evidence>
<dbReference type="OrthoDB" id="6627176at2759"/>
<accession>A0A8R2D523</accession>
<dbReference type="GeneID" id="107884068"/>
<reference evidence="2" key="1">
    <citation type="submission" date="2010-06" db="EMBL/GenBank/DDBJ databases">
        <authorList>
            <person name="Jiang H."/>
            <person name="Abraham K."/>
            <person name="Ali S."/>
            <person name="Alsbrooks S.L."/>
            <person name="Anim B.N."/>
            <person name="Anosike U.S."/>
            <person name="Attaway T."/>
            <person name="Bandaranaike D.P."/>
            <person name="Battles P.K."/>
            <person name="Bell S.N."/>
            <person name="Bell A.V."/>
            <person name="Beltran B."/>
            <person name="Bickham C."/>
            <person name="Bustamante Y."/>
            <person name="Caleb T."/>
            <person name="Canada A."/>
            <person name="Cardenas V."/>
            <person name="Carter K."/>
            <person name="Chacko J."/>
            <person name="Chandrabose M.N."/>
            <person name="Chavez D."/>
            <person name="Chavez A."/>
            <person name="Chen L."/>
            <person name="Chu H.-S."/>
            <person name="Claassen K.J."/>
            <person name="Cockrell R."/>
            <person name="Collins M."/>
            <person name="Cooper J.A."/>
            <person name="Cree A."/>
            <person name="Curry S.M."/>
            <person name="Da Y."/>
            <person name="Dao M.D."/>
            <person name="Das B."/>
            <person name="Davila M.-L."/>
            <person name="Davy-Carroll L."/>
            <person name="Denson S."/>
            <person name="Dinh H."/>
            <person name="Ebong V.E."/>
            <person name="Edwards J.R."/>
            <person name="Egan A."/>
            <person name="El-Daye J."/>
            <person name="Escobedo L."/>
            <person name="Fernandez S."/>
            <person name="Fernando P.R."/>
            <person name="Flagg N."/>
            <person name="Forbes L.D."/>
            <person name="Fowler R.G."/>
            <person name="Fu Q."/>
            <person name="Gabisi R.A."/>
            <person name="Ganer J."/>
            <person name="Garbino Pronczuk A."/>
            <person name="Garcia R.M."/>
            <person name="Garner T."/>
            <person name="Garrett T.E."/>
            <person name="Gonzalez D.A."/>
            <person name="Hamid H."/>
            <person name="Hawkins E.S."/>
            <person name="Hirani K."/>
            <person name="Hogues M.E."/>
            <person name="Hollins B."/>
            <person name="Hsiao C.-H."/>
            <person name="Jabil R."/>
            <person name="James M.L."/>
            <person name="Jhangiani S.N."/>
            <person name="Johnson B."/>
            <person name="Johnson Q."/>
            <person name="Joshi V."/>
            <person name="Kalu J.B."/>
            <person name="Kam C."/>
            <person name="Kashfia A."/>
            <person name="Keebler J."/>
            <person name="Kisamo H."/>
            <person name="Kovar C.L."/>
            <person name="Lago L.A."/>
            <person name="Lai C.-Y."/>
            <person name="Laidlaw J."/>
            <person name="Lara F."/>
            <person name="Le T.-K."/>
            <person name="Lee S.L."/>
            <person name="Legall F.H."/>
            <person name="Lemon S.J."/>
            <person name="Lewis L.R."/>
            <person name="Li B."/>
            <person name="Liu Y."/>
            <person name="Liu Y.-S."/>
            <person name="Lopez J."/>
            <person name="Lozado R.J."/>
            <person name="Lu J."/>
            <person name="Madu R.C."/>
            <person name="Maheshwari M."/>
            <person name="Maheshwari R."/>
            <person name="Malloy K."/>
            <person name="Martinez E."/>
            <person name="Mathew T."/>
            <person name="Mercado I.C."/>
            <person name="Mercado C."/>
            <person name="Meyer B."/>
            <person name="Montgomery K."/>
            <person name="Morgan M.B."/>
            <person name="Munidasa M."/>
            <person name="Nazareth L.V."/>
            <person name="Nelson J."/>
            <person name="Ng B.M."/>
            <person name="Nguyen N.B."/>
            <person name="Nguyen P.Q."/>
            <person name="Nguyen T."/>
            <person name="Obregon M."/>
            <person name="Okwuonu G.O."/>
            <person name="Onwere C.G."/>
            <person name="Orozco G."/>
            <person name="Parra A."/>
            <person name="Patel S."/>
            <person name="Patil S."/>
            <person name="Perez A."/>
            <person name="Perez Y."/>
            <person name="Pham C."/>
            <person name="Primus E.L."/>
            <person name="Pu L.-L."/>
            <person name="Puazo M."/>
            <person name="Qin X."/>
            <person name="Quiroz J.B."/>
            <person name="Reese J."/>
            <person name="Richards S."/>
            <person name="Rives C.M."/>
            <person name="Robberts R."/>
            <person name="Ruiz S.J."/>
            <person name="Ruiz M.J."/>
            <person name="Santibanez J."/>
            <person name="Schneider B.W."/>
            <person name="Sisson I."/>
            <person name="Smith M."/>
            <person name="Sodergren E."/>
            <person name="Song X.-Z."/>
            <person name="Song B.B."/>
            <person name="Summersgill H."/>
            <person name="Thelus R."/>
            <person name="Thornton R.D."/>
            <person name="Trejos Z.Y."/>
            <person name="Usmani K."/>
            <person name="Vattathil S."/>
            <person name="Villasana D."/>
            <person name="Walker D.L."/>
            <person name="Wang S."/>
            <person name="Wang K."/>
            <person name="White C.S."/>
            <person name="Williams A.C."/>
            <person name="Williamson J."/>
            <person name="Wilson K."/>
            <person name="Woghiren I.O."/>
            <person name="Woodworth J.R."/>
            <person name="Worley K.C."/>
            <person name="Wright R.A."/>
            <person name="Wu W."/>
            <person name="Young L."/>
            <person name="Zhang L."/>
            <person name="Zhang J."/>
            <person name="Zhu Y."/>
            <person name="Muzny D.M."/>
            <person name="Weinstock G."/>
            <person name="Gibbs R.A."/>
        </authorList>
    </citation>
    <scope>NUCLEOTIDE SEQUENCE [LARGE SCALE GENOMIC DNA]</scope>
    <source>
        <strain evidence="2">LSR1</strain>
    </source>
</reference>
<dbReference type="RefSeq" id="XP_016660945.1">
    <property type="nucleotide sequence ID" value="XM_016805456.2"/>
</dbReference>
<reference evidence="1" key="2">
    <citation type="submission" date="2022-06" db="UniProtKB">
        <authorList>
            <consortium name="EnsemblMetazoa"/>
        </authorList>
    </citation>
    <scope>IDENTIFICATION</scope>
</reference>
<organism evidence="1 2">
    <name type="scientific">Acyrthosiphon pisum</name>
    <name type="common">Pea aphid</name>
    <dbReference type="NCBI Taxonomy" id="7029"/>
    <lineage>
        <taxon>Eukaryota</taxon>
        <taxon>Metazoa</taxon>
        <taxon>Ecdysozoa</taxon>
        <taxon>Arthropoda</taxon>
        <taxon>Hexapoda</taxon>
        <taxon>Insecta</taxon>
        <taxon>Pterygota</taxon>
        <taxon>Neoptera</taxon>
        <taxon>Paraneoptera</taxon>
        <taxon>Hemiptera</taxon>
        <taxon>Sternorrhyncha</taxon>
        <taxon>Aphidomorpha</taxon>
        <taxon>Aphidoidea</taxon>
        <taxon>Aphididae</taxon>
        <taxon>Macrosiphini</taxon>
        <taxon>Acyrthosiphon</taxon>
    </lineage>
</organism>
<dbReference type="Proteomes" id="UP000007819">
    <property type="component" value="Chromosome A1"/>
</dbReference>
<sequence>MRVVASRRMNMLGQVRIALAAQSTMQRPVADSLDNEDDVDCDWPVCENLLRSLSEDVRPTTVVEVSVDGDAVASNVRLCMAERVAPAAETMQRLRLRWLLRRWSANGGGAVTAAVAESRRMQVRLMTVPSAYAADGEYYASETAYVSRTVEELSSEPWVTEPPVNGYTYTAGTVHYDSDTGACHLHGFTDRRARVTVDCALLTVVLPRHRTTVKMYSTLRSPPAEDAGPPVLVPHHFQVFSRDVLFR</sequence>
<proteinExistence type="predicted"/>